<feature type="transmembrane region" description="Helical" evidence="7">
    <location>
        <begin position="214"/>
        <end position="233"/>
    </location>
</feature>
<organism evidence="9 10">
    <name type="scientific">Cymbomonas tetramitiformis</name>
    <dbReference type="NCBI Taxonomy" id="36881"/>
    <lineage>
        <taxon>Eukaryota</taxon>
        <taxon>Viridiplantae</taxon>
        <taxon>Chlorophyta</taxon>
        <taxon>Pyramimonadophyceae</taxon>
        <taxon>Pyramimonadales</taxon>
        <taxon>Pyramimonadaceae</taxon>
        <taxon>Cymbomonas</taxon>
    </lineage>
</organism>
<evidence type="ECO:0000259" key="8">
    <source>
        <dbReference type="Pfam" id="PF03458"/>
    </source>
</evidence>
<dbReference type="Proteomes" id="UP001190700">
    <property type="component" value="Unassembled WGS sequence"/>
</dbReference>
<evidence type="ECO:0000256" key="7">
    <source>
        <dbReference type="SAM" id="Phobius"/>
    </source>
</evidence>
<evidence type="ECO:0000256" key="3">
    <source>
        <dbReference type="ARBA" id="ARBA00022692"/>
    </source>
</evidence>
<evidence type="ECO:0000256" key="2">
    <source>
        <dbReference type="ARBA" id="ARBA00022475"/>
    </source>
</evidence>
<dbReference type="AlphaFoldDB" id="A0AAE0H477"/>
<comment type="subcellular location">
    <subcellularLocation>
        <location evidence="1">Cell membrane</location>
        <topology evidence="1">Multi-pass membrane protein</topology>
    </subcellularLocation>
</comment>
<feature type="domain" description="Glycine transporter" evidence="8">
    <location>
        <begin position="60"/>
        <end position="133"/>
    </location>
</feature>
<keyword evidence="5 7" id="KW-0472">Membrane</keyword>
<feature type="transmembrane region" description="Helical" evidence="7">
    <location>
        <begin position="180"/>
        <end position="202"/>
    </location>
</feature>
<feature type="transmembrane region" description="Helical" evidence="7">
    <location>
        <begin position="84"/>
        <end position="101"/>
    </location>
</feature>
<keyword evidence="2" id="KW-1003">Cell membrane</keyword>
<feature type="transmembrane region" description="Helical" evidence="7">
    <location>
        <begin position="121"/>
        <end position="139"/>
    </location>
</feature>
<dbReference type="PANTHER" id="PTHR30506:SF3">
    <property type="entry name" value="UPF0126 INNER MEMBRANE PROTEIN YADS-RELATED"/>
    <property type="match status" value="1"/>
</dbReference>
<keyword evidence="4 7" id="KW-1133">Transmembrane helix</keyword>
<feature type="transmembrane region" description="Helical" evidence="7">
    <location>
        <begin position="57"/>
        <end position="77"/>
    </location>
</feature>
<feature type="region of interest" description="Disordered" evidence="6">
    <location>
        <begin position="379"/>
        <end position="418"/>
    </location>
</feature>
<dbReference type="PANTHER" id="PTHR30506">
    <property type="entry name" value="INNER MEMBRANE PROTEIN"/>
    <property type="match status" value="1"/>
</dbReference>
<protein>
    <recommendedName>
        <fullName evidence="8">Glycine transporter domain-containing protein</fullName>
    </recommendedName>
</protein>
<sequence length="418" mass="45283">MRSHAWVACPSDQAITIGFFRFEFKNINASVSTRLGAQFLRLISEKYVMDTQDLFDVVNWFDHFGVAVVAIGGALIAAKRNDDVLAFVFLGCVTGIGGGTVRDIVLGETPVFWVKDTSDLWIAIFFSLLTFVTLSLLSIVDDPHHHIPKALGSFFLWSDNVGLATWSVLGAHKAASKHHGALICVIAGVITACLGGFTRDIFASQKPILFSKEVYAIAPLVGAVVYVIAHHNSLSTVVNFALGFATTFTIRGFGIVFGVTMPHVATVAGILGKVFSKGFSHCREKDDVEAGLLINAHGSSSSLQQEDGFPTSLIQYFEDLPDLHNETFKEQRFRDSVSALVTYLNDPRIGSHLPGLHIDTASKPMLGPVDTPQLMSVVPPNTPNIDCPVQQKASLHSPSRGLQSSSFSARPPLPPRPQ</sequence>
<dbReference type="EMBL" id="LGRX02000113">
    <property type="protein sequence ID" value="KAK3289526.1"/>
    <property type="molecule type" value="Genomic_DNA"/>
</dbReference>
<reference evidence="9 10" key="1">
    <citation type="journal article" date="2015" name="Genome Biol. Evol.">
        <title>Comparative Genomics of a Bacterivorous Green Alga Reveals Evolutionary Causalities and Consequences of Phago-Mixotrophic Mode of Nutrition.</title>
        <authorList>
            <person name="Burns J.A."/>
            <person name="Paasch A."/>
            <person name="Narechania A."/>
            <person name="Kim E."/>
        </authorList>
    </citation>
    <scope>NUCLEOTIDE SEQUENCE [LARGE SCALE GENOMIC DNA]</scope>
    <source>
        <strain evidence="9 10">PLY_AMNH</strain>
    </source>
</reference>
<dbReference type="GO" id="GO:0005886">
    <property type="term" value="C:plasma membrane"/>
    <property type="evidence" value="ECO:0007669"/>
    <property type="project" value="UniProtKB-SubCell"/>
</dbReference>
<evidence type="ECO:0000313" key="9">
    <source>
        <dbReference type="EMBL" id="KAK3289526.1"/>
    </source>
</evidence>
<gene>
    <name evidence="9" type="ORF">CYMTET_3050</name>
</gene>
<comment type="caution">
    <text evidence="9">The sequence shown here is derived from an EMBL/GenBank/DDBJ whole genome shotgun (WGS) entry which is preliminary data.</text>
</comment>
<evidence type="ECO:0000256" key="5">
    <source>
        <dbReference type="ARBA" id="ARBA00023136"/>
    </source>
</evidence>
<dbReference type="Pfam" id="PF03458">
    <property type="entry name" value="Gly_transporter"/>
    <property type="match status" value="2"/>
</dbReference>
<accession>A0AAE0H477</accession>
<evidence type="ECO:0000256" key="1">
    <source>
        <dbReference type="ARBA" id="ARBA00004651"/>
    </source>
</evidence>
<evidence type="ECO:0000256" key="6">
    <source>
        <dbReference type="SAM" id="MobiDB-lite"/>
    </source>
</evidence>
<feature type="compositionally biased region" description="Polar residues" evidence="6">
    <location>
        <begin position="391"/>
        <end position="408"/>
    </location>
</feature>
<keyword evidence="3 7" id="KW-0812">Transmembrane</keyword>
<evidence type="ECO:0000256" key="4">
    <source>
        <dbReference type="ARBA" id="ARBA00022989"/>
    </source>
</evidence>
<evidence type="ECO:0000313" key="10">
    <source>
        <dbReference type="Proteomes" id="UP001190700"/>
    </source>
</evidence>
<proteinExistence type="predicted"/>
<dbReference type="InterPro" id="IPR005115">
    <property type="entry name" value="Gly_transporter"/>
</dbReference>
<feature type="domain" description="Glycine transporter" evidence="8">
    <location>
        <begin position="157"/>
        <end position="230"/>
    </location>
</feature>
<keyword evidence="10" id="KW-1185">Reference proteome</keyword>
<name>A0AAE0H477_9CHLO</name>